<organism evidence="2 3">
    <name type="scientific">Pedobacter soli</name>
    <dbReference type="NCBI Taxonomy" id="390242"/>
    <lineage>
        <taxon>Bacteria</taxon>
        <taxon>Pseudomonadati</taxon>
        <taxon>Bacteroidota</taxon>
        <taxon>Sphingobacteriia</taxon>
        <taxon>Sphingobacteriales</taxon>
        <taxon>Sphingobacteriaceae</taxon>
        <taxon>Pedobacter</taxon>
    </lineage>
</organism>
<feature type="transmembrane region" description="Helical" evidence="1">
    <location>
        <begin position="227"/>
        <end position="247"/>
    </location>
</feature>
<dbReference type="RefSeq" id="WP_090772238.1">
    <property type="nucleotide sequence ID" value="NZ_FMZH01000013.1"/>
</dbReference>
<evidence type="ECO:0000313" key="2">
    <source>
        <dbReference type="EMBL" id="SDE18263.1"/>
    </source>
</evidence>
<reference evidence="3" key="1">
    <citation type="submission" date="2016-10" db="EMBL/GenBank/DDBJ databases">
        <authorList>
            <person name="Varghese N."/>
            <person name="Submissions S."/>
        </authorList>
    </citation>
    <scope>NUCLEOTIDE SEQUENCE [LARGE SCALE GENOMIC DNA]</scope>
    <source>
        <strain evidence="3">DSM 18609</strain>
    </source>
</reference>
<feature type="transmembrane region" description="Helical" evidence="1">
    <location>
        <begin position="142"/>
        <end position="163"/>
    </location>
</feature>
<accession>A0A1G7ATY4</accession>
<protein>
    <recommendedName>
        <fullName evidence="4">ABC-2 family transporter protein</fullName>
    </recommendedName>
</protein>
<dbReference type="EMBL" id="FMZH01000013">
    <property type="protein sequence ID" value="SDE18263.1"/>
    <property type="molecule type" value="Genomic_DNA"/>
</dbReference>
<name>A0A1G7ATY4_9SPHI</name>
<evidence type="ECO:0000256" key="1">
    <source>
        <dbReference type="SAM" id="Phobius"/>
    </source>
</evidence>
<keyword evidence="1" id="KW-0472">Membrane</keyword>
<feature type="transmembrane region" description="Helical" evidence="1">
    <location>
        <begin position="172"/>
        <end position="193"/>
    </location>
</feature>
<gene>
    <name evidence="2" type="ORF">SAMN04488024_11352</name>
</gene>
<proteinExistence type="predicted"/>
<dbReference type="STRING" id="390242.SAMN04488024_11352"/>
<dbReference type="Proteomes" id="UP000199455">
    <property type="component" value="Unassembled WGS sequence"/>
</dbReference>
<sequence>MNYIRKMIALNRRQYLEHWQFYSLLAFAITGLLFLLFFITWHWQESFSGGVGNGIFLIGLFGGGAAFSAFLYQDLRHPAKTIWLLGIIASAGQKVMLWIIYAVFLYGVAYTIIFYLVEALFFSIVTASQSTMTKANVFSNGFYSFYLIFVNFQLWLMVGSLAFHKGALIKTLLLMVLYFIIAATGNVVLMKAMTGESSITSSLPFNYFQFIHDGENIYVYLPANLQALINVSYNFLLPLFLSYIAYLKFTEKEI</sequence>
<dbReference type="AlphaFoldDB" id="A0A1G7ATY4"/>
<evidence type="ECO:0000313" key="3">
    <source>
        <dbReference type="Proteomes" id="UP000199455"/>
    </source>
</evidence>
<feature type="transmembrane region" description="Helical" evidence="1">
    <location>
        <begin position="55"/>
        <end position="75"/>
    </location>
</feature>
<keyword evidence="3" id="KW-1185">Reference proteome</keyword>
<keyword evidence="1" id="KW-0812">Transmembrane</keyword>
<feature type="transmembrane region" description="Helical" evidence="1">
    <location>
        <begin position="21"/>
        <end position="43"/>
    </location>
</feature>
<evidence type="ECO:0008006" key="4">
    <source>
        <dbReference type="Google" id="ProtNLM"/>
    </source>
</evidence>
<feature type="transmembrane region" description="Helical" evidence="1">
    <location>
        <begin position="95"/>
        <end position="122"/>
    </location>
</feature>
<keyword evidence="1" id="KW-1133">Transmembrane helix</keyword>